<protein>
    <submittedName>
        <fullName evidence="1">Uncharacterized protein</fullName>
    </submittedName>
</protein>
<dbReference type="EnsemblMetazoa" id="RPRC005979-RA">
    <property type="protein sequence ID" value="RPRC005979-PA"/>
    <property type="gene ID" value="RPRC005979"/>
</dbReference>
<sequence length="161" mass="19582">MADNYVSLKEEKITIRNMNTFTFKELVQSLKKEDPTIKDRNTFRFYVRYGRGKFLEIFDFVSLTTGFKILEDKKIDHIYMIRQDNIFWEQEDPEIYRPRKFDPMLIFAYYPDFVVEPDLRQFQPEHCPKIPLPLRISRLPKKIMIEDKTTKKEKGKNRFGR</sequence>
<keyword evidence="2" id="KW-1185">Reference proteome</keyword>
<accession>T1HPK5</accession>
<reference evidence="1" key="1">
    <citation type="submission" date="2015-05" db="UniProtKB">
        <authorList>
            <consortium name="EnsemblMetazoa"/>
        </authorList>
    </citation>
    <scope>IDENTIFICATION</scope>
</reference>
<dbReference type="HOGENOM" id="CLU_1645838_0_0_1"/>
<dbReference type="EMBL" id="ACPB03000276">
    <property type="status" value="NOT_ANNOTATED_CDS"/>
    <property type="molecule type" value="Genomic_DNA"/>
</dbReference>
<organism evidence="1 2">
    <name type="scientific">Rhodnius prolixus</name>
    <name type="common">Triatomid bug</name>
    <dbReference type="NCBI Taxonomy" id="13249"/>
    <lineage>
        <taxon>Eukaryota</taxon>
        <taxon>Metazoa</taxon>
        <taxon>Ecdysozoa</taxon>
        <taxon>Arthropoda</taxon>
        <taxon>Hexapoda</taxon>
        <taxon>Insecta</taxon>
        <taxon>Pterygota</taxon>
        <taxon>Neoptera</taxon>
        <taxon>Paraneoptera</taxon>
        <taxon>Hemiptera</taxon>
        <taxon>Heteroptera</taxon>
        <taxon>Panheteroptera</taxon>
        <taxon>Cimicomorpha</taxon>
        <taxon>Reduviidae</taxon>
        <taxon>Triatominae</taxon>
        <taxon>Rhodnius</taxon>
    </lineage>
</organism>
<dbReference type="InParanoid" id="T1HPK5"/>
<evidence type="ECO:0000313" key="2">
    <source>
        <dbReference type="Proteomes" id="UP000015103"/>
    </source>
</evidence>
<proteinExistence type="predicted"/>
<dbReference type="AlphaFoldDB" id="T1HPK5"/>
<dbReference type="Proteomes" id="UP000015103">
    <property type="component" value="Unassembled WGS sequence"/>
</dbReference>
<evidence type="ECO:0000313" key="1">
    <source>
        <dbReference type="EnsemblMetazoa" id="RPRC005979-PA"/>
    </source>
</evidence>
<dbReference type="VEuPathDB" id="VectorBase:RPRC005979"/>
<name>T1HPK5_RHOPR</name>